<evidence type="ECO:0000313" key="1">
    <source>
        <dbReference type="EMBL" id="KAL0378441.1"/>
    </source>
</evidence>
<dbReference type="Pfam" id="PF02992">
    <property type="entry name" value="Transposase_21"/>
    <property type="match status" value="1"/>
</dbReference>
<organism evidence="1">
    <name type="scientific">Sesamum radiatum</name>
    <name type="common">Black benniseed</name>
    <dbReference type="NCBI Taxonomy" id="300843"/>
    <lineage>
        <taxon>Eukaryota</taxon>
        <taxon>Viridiplantae</taxon>
        <taxon>Streptophyta</taxon>
        <taxon>Embryophyta</taxon>
        <taxon>Tracheophyta</taxon>
        <taxon>Spermatophyta</taxon>
        <taxon>Magnoliopsida</taxon>
        <taxon>eudicotyledons</taxon>
        <taxon>Gunneridae</taxon>
        <taxon>Pentapetalae</taxon>
        <taxon>asterids</taxon>
        <taxon>lamiids</taxon>
        <taxon>Lamiales</taxon>
        <taxon>Pedaliaceae</taxon>
        <taxon>Sesamum</taxon>
    </lineage>
</organism>
<dbReference type="InterPro" id="IPR004242">
    <property type="entry name" value="Transposase_21"/>
</dbReference>
<accession>A0AAW2RE58</accession>
<name>A0AAW2RE58_SESRA</name>
<dbReference type="EMBL" id="JACGWJ010000013">
    <property type="protein sequence ID" value="KAL0378441.1"/>
    <property type="molecule type" value="Genomic_DNA"/>
</dbReference>
<comment type="caution">
    <text evidence="1">The sequence shown here is derived from an EMBL/GenBank/DDBJ whole genome shotgun (WGS) entry which is preliminary data.</text>
</comment>
<sequence>MLFWKDDKHLKFCKFCGHARYKPTRSQNSCREKSAYATIRYLPITPRLQRLYASSTTAEHMSWHATHKTECGVMCHPSDAEAWKYFNETHPDFASKPCNVRLGLCADGFAPHGQYGKIIFVLASYHYTIQPSSKDVYEI</sequence>
<reference evidence="1" key="1">
    <citation type="submission" date="2020-06" db="EMBL/GenBank/DDBJ databases">
        <authorList>
            <person name="Li T."/>
            <person name="Hu X."/>
            <person name="Zhang T."/>
            <person name="Song X."/>
            <person name="Zhang H."/>
            <person name="Dai N."/>
            <person name="Sheng W."/>
            <person name="Hou X."/>
            <person name="Wei L."/>
        </authorList>
    </citation>
    <scope>NUCLEOTIDE SEQUENCE</scope>
    <source>
        <strain evidence="1">G02</strain>
        <tissue evidence="1">Leaf</tissue>
    </source>
</reference>
<gene>
    <name evidence="1" type="ORF">Sradi_3149600</name>
</gene>
<proteinExistence type="predicted"/>
<dbReference type="AlphaFoldDB" id="A0AAW2RE58"/>
<dbReference type="PANTHER" id="PTHR10775">
    <property type="entry name" value="OS08G0208400 PROTEIN"/>
    <property type="match status" value="1"/>
</dbReference>
<reference evidence="1" key="2">
    <citation type="journal article" date="2024" name="Plant">
        <title>Genomic evolution and insights into agronomic trait innovations of Sesamum species.</title>
        <authorList>
            <person name="Miao H."/>
            <person name="Wang L."/>
            <person name="Qu L."/>
            <person name="Liu H."/>
            <person name="Sun Y."/>
            <person name="Le M."/>
            <person name="Wang Q."/>
            <person name="Wei S."/>
            <person name="Zheng Y."/>
            <person name="Lin W."/>
            <person name="Duan Y."/>
            <person name="Cao H."/>
            <person name="Xiong S."/>
            <person name="Wang X."/>
            <person name="Wei L."/>
            <person name="Li C."/>
            <person name="Ma Q."/>
            <person name="Ju M."/>
            <person name="Zhao R."/>
            <person name="Li G."/>
            <person name="Mu C."/>
            <person name="Tian Q."/>
            <person name="Mei H."/>
            <person name="Zhang T."/>
            <person name="Gao T."/>
            <person name="Zhang H."/>
        </authorList>
    </citation>
    <scope>NUCLEOTIDE SEQUENCE</scope>
    <source>
        <strain evidence="1">G02</strain>
    </source>
</reference>
<protein>
    <submittedName>
        <fullName evidence="1">Uncharacterized protein</fullName>
    </submittedName>
</protein>
<dbReference type="PANTHER" id="PTHR10775:SF187">
    <property type="entry name" value="TRANSPOSASE-ASSOCIATED DOMAIN-CONTAINING PROTEIN"/>
    <property type="match status" value="1"/>
</dbReference>